<feature type="domain" description="YheO-like" evidence="1">
    <location>
        <begin position="8"/>
        <end position="120"/>
    </location>
</feature>
<comment type="caution">
    <text evidence="3">The sequence shown here is derived from an EMBL/GenBank/DDBJ whole genome shotgun (WGS) entry which is preliminary data.</text>
</comment>
<accession>A0ABS9EL04</accession>
<organism evidence="3 4">
    <name type="scientific">Dethiosulfovibrio marinus</name>
    <dbReference type="NCBI Taxonomy" id="133532"/>
    <lineage>
        <taxon>Bacteria</taxon>
        <taxon>Thermotogati</taxon>
        <taxon>Synergistota</taxon>
        <taxon>Synergistia</taxon>
        <taxon>Synergistales</taxon>
        <taxon>Dethiosulfovibrionaceae</taxon>
        <taxon>Dethiosulfovibrio</taxon>
    </lineage>
</organism>
<evidence type="ECO:0000313" key="4">
    <source>
        <dbReference type="Proteomes" id="UP001200430"/>
    </source>
</evidence>
<dbReference type="PANTHER" id="PTHR35568">
    <property type="entry name" value="TRANSCRIPTIONAL REGULATOR DAUR"/>
    <property type="match status" value="1"/>
</dbReference>
<dbReference type="Pfam" id="PF13309">
    <property type="entry name" value="HTH_22"/>
    <property type="match status" value="1"/>
</dbReference>
<dbReference type="RefSeq" id="WP_005662547.1">
    <property type="nucleotide sequence ID" value="NZ_JAKGUD010000002.1"/>
</dbReference>
<dbReference type="InterPro" id="IPR013559">
    <property type="entry name" value="YheO"/>
</dbReference>
<keyword evidence="4" id="KW-1185">Reference proteome</keyword>
<dbReference type="InterPro" id="IPR039446">
    <property type="entry name" value="DauR-like"/>
</dbReference>
<feature type="domain" description="Transcriptional regulator DauR-like HTH" evidence="2">
    <location>
        <begin position="160"/>
        <end position="212"/>
    </location>
</feature>
<protein>
    <submittedName>
        <fullName evidence="3">Helix-turn-helix transcriptional regulator</fullName>
    </submittedName>
</protein>
<dbReference type="InterPro" id="IPR039445">
    <property type="entry name" value="DauR-like_HTH"/>
</dbReference>
<proteinExistence type="predicted"/>
<dbReference type="EMBL" id="JAKGUD010000002">
    <property type="protein sequence ID" value="MCF4141840.1"/>
    <property type="molecule type" value="Genomic_DNA"/>
</dbReference>
<dbReference type="Pfam" id="PF08348">
    <property type="entry name" value="PAS_6"/>
    <property type="match status" value="1"/>
</dbReference>
<evidence type="ECO:0000259" key="2">
    <source>
        <dbReference type="Pfam" id="PF13309"/>
    </source>
</evidence>
<reference evidence="3 4" key="1">
    <citation type="submission" date="2022-01" db="EMBL/GenBank/DDBJ databases">
        <title>Dethiosulfovibrio faecalis sp. nov., a novel proteolytic, non-sulfur-reducing bacterium isolated from a marine aquaculture solid waste bioreactor.</title>
        <authorList>
            <person name="Grabowski S."/>
            <person name="Apolinario E."/>
            <person name="Schneider N."/>
            <person name="Marshall C.W."/>
            <person name="Sowers K.R."/>
        </authorList>
    </citation>
    <scope>NUCLEOTIDE SEQUENCE [LARGE SCALE GENOMIC DNA]</scope>
    <source>
        <strain evidence="3 4">DSM 12537</strain>
    </source>
</reference>
<sequence length="218" mass="24504">MEKLHPILRSMLPMVKGLALALGPDYEVVLHDVSDPDHSVVAIENGHVTGRSVGSPLRDFALYVLKSAEEQDRDYVVNYLTRSKDGKRIRSNTFYLKDDTGEIVGYMCVNYDMTKAEMVKGMVDFLVAVDPSAAYSEFDVDGPQGKFEDLLERNLRVLRGKVGKPLHLCSKQECLEAVKDLDEGGFFLLKGAVETLAQETGKTKYTIYSYIREVRKED</sequence>
<evidence type="ECO:0000259" key="1">
    <source>
        <dbReference type="Pfam" id="PF08348"/>
    </source>
</evidence>
<dbReference type="PANTHER" id="PTHR35568:SF1">
    <property type="entry name" value="TRANSCRIPTIONAL REGULATOR DAUR"/>
    <property type="match status" value="1"/>
</dbReference>
<name>A0ABS9EL04_9BACT</name>
<dbReference type="Proteomes" id="UP001200430">
    <property type="component" value="Unassembled WGS sequence"/>
</dbReference>
<evidence type="ECO:0000313" key="3">
    <source>
        <dbReference type="EMBL" id="MCF4141840.1"/>
    </source>
</evidence>
<gene>
    <name evidence="3" type="ORF">L2W38_03280</name>
</gene>